<dbReference type="AlphaFoldDB" id="A0A1G9G5K1"/>
<dbReference type="Proteomes" id="UP000199053">
    <property type="component" value="Unassembled WGS sequence"/>
</dbReference>
<evidence type="ECO:0000256" key="1">
    <source>
        <dbReference type="ARBA" id="ARBA00001946"/>
    </source>
</evidence>
<evidence type="ECO:0000313" key="9">
    <source>
        <dbReference type="Proteomes" id="UP000199053"/>
    </source>
</evidence>
<comment type="similarity">
    <text evidence="2 7">Belongs to the FPP/GGPP synthase family.</text>
</comment>
<keyword evidence="3 7" id="KW-0808">Transferase</keyword>
<dbReference type="InterPro" id="IPR008949">
    <property type="entry name" value="Isoprenoid_synthase_dom_sf"/>
</dbReference>
<proteinExistence type="inferred from homology"/>
<gene>
    <name evidence="8" type="ORF">SAMN05660337_1841</name>
</gene>
<dbReference type="FunFam" id="1.10.600.10:FF:000001">
    <property type="entry name" value="Geranylgeranyl diphosphate synthase"/>
    <property type="match status" value="1"/>
</dbReference>
<dbReference type="SFLD" id="SFLDS00005">
    <property type="entry name" value="Isoprenoid_Synthase_Type_I"/>
    <property type="match status" value="1"/>
</dbReference>
<dbReference type="OrthoDB" id="9805316at2"/>
<organism evidence="8 9">
    <name type="scientific">Maridesulfovibrio ferrireducens</name>
    <dbReference type="NCBI Taxonomy" id="246191"/>
    <lineage>
        <taxon>Bacteria</taxon>
        <taxon>Pseudomonadati</taxon>
        <taxon>Thermodesulfobacteriota</taxon>
        <taxon>Desulfovibrionia</taxon>
        <taxon>Desulfovibrionales</taxon>
        <taxon>Desulfovibrionaceae</taxon>
        <taxon>Maridesulfovibrio</taxon>
    </lineage>
</organism>
<dbReference type="InterPro" id="IPR000092">
    <property type="entry name" value="Polyprenyl_synt"/>
</dbReference>
<evidence type="ECO:0000256" key="5">
    <source>
        <dbReference type="ARBA" id="ARBA00022842"/>
    </source>
</evidence>
<sequence>MTVKEKLAVHAAEVEKYLSECLKGQGIPYGLLESMDYSLLAGGKRLRPVLVLVWAQMLGAKKEAVMPFAASLEMIHTYSLIHDDLPAMDDDDLRRGKPSNHKKFGEATAILAGDGLLTEAFGFMAKADAPAEVVVEAISLMAHSAGACGMVGGQTVDMEYTGRDGITLDELKVMHAMKTGALILSACKSGAILAKGVGATEEDVRRAEEYGRLIGVAFQIVDDVLDVVGDEASLGKPVGSDEEQGKSTYPSLIGLEESKELARKYVDEAVELLAPYSGAEAELLSELAQYIVDRVY</sequence>
<dbReference type="GO" id="GO:0016114">
    <property type="term" value="P:terpenoid biosynthetic process"/>
    <property type="evidence" value="ECO:0007669"/>
    <property type="project" value="UniProtKB-ARBA"/>
</dbReference>
<dbReference type="PANTHER" id="PTHR43281">
    <property type="entry name" value="FARNESYL DIPHOSPHATE SYNTHASE"/>
    <property type="match status" value="1"/>
</dbReference>
<dbReference type="CDD" id="cd00685">
    <property type="entry name" value="Trans_IPPS_HT"/>
    <property type="match status" value="1"/>
</dbReference>
<evidence type="ECO:0000256" key="7">
    <source>
        <dbReference type="RuleBase" id="RU004466"/>
    </source>
</evidence>
<dbReference type="GO" id="GO:0005737">
    <property type="term" value="C:cytoplasm"/>
    <property type="evidence" value="ECO:0007669"/>
    <property type="project" value="UniProtKB-ARBA"/>
</dbReference>
<dbReference type="SFLD" id="SFLDG01017">
    <property type="entry name" value="Polyprenyl_Transferase_Like"/>
    <property type="match status" value="1"/>
</dbReference>
<accession>A0A1G9G5K1</accession>
<reference evidence="9" key="1">
    <citation type="submission" date="2016-10" db="EMBL/GenBank/DDBJ databases">
        <authorList>
            <person name="Varghese N."/>
            <person name="Submissions S."/>
        </authorList>
    </citation>
    <scope>NUCLEOTIDE SEQUENCE [LARGE SCALE GENOMIC DNA]</scope>
    <source>
        <strain evidence="9">DSM 16995</strain>
    </source>
</reference>
<dbReference type="PROSITE" id="PS00444">
    <property type="entry name" value="POLYPRENYL_SYNTHASE_2"/>
    <property type="match status" value="1"/>
</dbReference>
<protein>
    <submittedName>
        <fullName evidence="8">Geranylgeranyl diphosphate synthase, type II</fullName>
    </submittedName>
</protein>
<evidence type="ECO:0000256" key="6">
    <source>
        <dbReference type="ARBA" id="ARBA00023229"/>
    </source>
</evidence>
<name>A0A1G9G5K1_9BACT</name>
<dbReference type="STRING" id="246191.SAMN05660337_1841"/>
<dbReference type="RefSeq" id="WP_092160286.1">
    <property type="nucleotide sequence ID" value="NZ_FNGA01000002.1"/>
</dbReference>
<evidence type="ECO:0000256" key="2">
    <source>
        <dbReference type="ARBA" id="ARBA00006706"/>
    </source>
</evidence>
<keyword evidence="5" id="KW-0460">Magnesium</keyword>
<keyword evidence="4" id="KW-0479">Metal-binding</keyword>
<dbReference type="Gene3D" id="1.10.600.10">
    <property type="entry name" value="Farnesyl Diphosphate Synthase"/>
    <property type="match status" value="1"/>
</dbReference>
<comment type="cofactor">
    <cofactor evidence="1">
        <name>Mg(2+)</name>
        <dbReference type="ChEBI" id="CHEBI:18420"/>
    </cofactor>
</comment>
<dbReference type="InterPro" id="IPR033749">
    <property type="entry name" value="Polyprenyl_synt_CS"/>
</dbReference>
<dbReference type="PANTHER" id="PTHR43281:SF1">
    <property type="entry name" value="FARNESYL DIPHOSPHATE SYNTHASE"/>
    <property type="match status" value="1"/>
</dbReference>
<dbReference type="GO" id="GO:0046872">
    <property type="term" value="F:metal ion binding"/>
    <property type="evidence" value="ECO:0007669"/>
    <property type="project" value="UniProtKB-KW"/>
</dbReference>
<dbReference type="Pfam" id="PF00348">
    <property type="entry name" value="polyprenyl_synt"/>
    <property type="match status" value="1"/>
</dbReference>
<evidence type="ECO:0000313" key="8">
    <source>
        <dbReference type="EMBL" id="SDK95856.1"/>
    </source>
</evidence>
<dbReference type="GO" id="GO:0004659">
    <property type="term" value="F:prenyltransferase activity"/>
    <property type="evidence" value="ECO:0007669"/>
    <property type="project" value="InterPro"/>
</dbReference>
<dbReference type="NCBIfam" id="NF045485">
    <property type="entry name" value="FPPsyn"/>
    <property type="match status" value="1"/>
</dbReference>
<dbReference type="EMBL" id="FNGA01000002">
    <property type="protein sequence ID" value="SDK95856.1"/>
    <property type="molecule type" value="Genomic_DNA"/>
</dbReference>
<keyword evidence="9" id="KW-1185">Reference proteome</keyword>
<evidence type="ECO:0000256" key="3">
    <source>
        <dbReference type="ARBA" id="ARBA00022679"/>
    </source>
</evidence>
<dbReference type="SUPFAM" id="SSF48576">
    <property type="entry name" value="Terpenoid synthases"/>
    <property type="match status" value="1"/>
</dbReference>
<dbReference type="InterPro" id="IPR053378">
    <property type="entry name" value="Prenyl_diphosphate_synthase"/>
</dbReference>
<evidence type="ECO:0000256" key="4">
    <source>
        <dbReference type="ARBA" id="ARBA00022723"/>
    </source>
</evidence>
<dbReference type="PROSITE" id="PS00723">
    <property type="entry name" value="POLYPRENYL_SYNTHASE_1"/>
    <property type="match status" value="1"/>
</dbReference>
<keyword evidence="6" id="KW-0414">Isoprene biosynthesis</keyword>